<proteinExistence type="predicted"/>
<dbReference type="InterPro" id="IPR002156">
    <property type="entry name" value="RNaseH_domain"/>
</dbReference>
<dbReference type="Pfam" id="PF13456">
    <property type="entry name" value="RVT_3"/>
    <property type="match status" value="1"/>
</dbReference>
<dbReference type="OrthoDB" id="694781at2759"/>
<organism evidence="2">
    <name type="scientific">Setaria italica</name>
    <name type="common">Foxtail millet</name>
    <name type="synonym">Panicum italicum</name>
    <dbReference type="NCBI Taxonomy" id="4555"/>
    <lineage>
        <taxon>Eukaryota</taxon>
        <taxon>Viridiplantae</taxon>
        <taxon>Streptophyta</taxon>
        <taxon>Embryophyta</taxon>
        <taxon>Tracheophyta</taxon>
        <taxon>Spermatophyta</taxon>
        <taxon>Magnoliopsida</taxon>
        <taxon>Liliopsida</taxon>
        <taxon>Poales</taxon>
        <taxon>Poaceae</taxon>
        <taxon>PACMAD clade</taxon>
        <taxon>Panicoideae</taxon>
        <taxon>Panicodae</taxon>
        <taxon>Paniceae</taxon>
        <taxon>Cenchrinae</taxon>
        <taxon>Setaria</taxon>
    </lineage>
</organism>
<sequence>MDDSSRRRSTSLRLTVLSSQIFPDSGEASIGGIIRDHNGDVVLSTWRVLHQCSSAEEVEALACRGAVRLAAEWVRQPTILECEVSNVRIECNRVAHALAQLAKRTVHCVVWRANAPNCVKELLLEDCRHSVP</sequence>
<dbReference type="PANTHER" id="PTHR47723:SF24">
    <property type="entry name" value="RNASE H TYPE-1 DOMAIN-CONTAINING PROTEIN"/>
    <property type="match status" value="1"/>
</dbReference>
<reference evidence="2" key="1">
    <citation type="journal article" date="2012" name="Nat. Biotechnol.">
        <title>Reference genome sequence of the model plant Setaria.</title>
        <authorList>
            <person name="Bennetzen J.L."/>
            <person name="Schmutz J."/>
            <person name="Wang H."/>
            <person name="Percifield R."/>
            <person name="Hawkins J."/>
            <person name="Pontaroli A.C."/>
            <person name="Estep M."/>
            <person name="Feng L."/>
            <person name="Vaughn J.N."/>
            <person name="Grimwood J."/>
            <person name="Jenkins J."/>
            <person name="Barry K."/>
            <person name="Lindquist E."/>
            <person name="Hellsten U."/>
            <person name="Deshpande S."/>
            <person name="Wang X."/>
            <person name="Wu X."/>
            <person name="Mitros T."/>
            <person name="Triplett J."/>
            <person name="Yang X."/>
            <person name="Ye C.Y."/>
            <person name="Mauro-Herrera M."/>
            <person name="Wang L."/>
            <person name="Li P."/>
            <person name="Sharma M."/>
            <person name="Sharma R."/>
            <person name="Ronald P.C."/>
            <person name="Panaud O."/>
            <person name="Kellogg E.A."/>
            <person name="Brutnell T.P."/>
            <person name="Doust A.N."/>
            <person name="Tuskan G.A."/>
            <person name="Rokhsar D."/>
            <person name="Devos K.M."/>
        </authorList>
    </citation>
    <scope>NUCLEOTIDE SEQUENCE [LARGE SCALE GENOMIC DNA]</scope>
    <source>
        <strain evidence="2">Yugu1</strain>
    </source>
</reference>
<dbReference type="InterPro" id="IPR053151">
    <property type="entry name" value="RNase_H-like"/>
</dbReference>
<dbReference type="GO" id="GO:0003676">
    <property type="term" value="F:nucleic acid binding"/>
    <property type="evidence" value="ECO:0007669"/>
    <property type="project" value="InterPro"/>
</dbReference>
<gene>
    <name evidence="2" type="ORF">SETIT_3G356900v2</name>
</gene>
<dbReference type="GO" id="GO:0004523">
    <property type="term" value="F:RNA-DNA hybrid ribonuclease activity"/>
    <property type="evidence" value="ECO:0007669"/>
    <property type="project" value="InterPro"/>
</dbReference>
<feature type="domain" description="RNase H type-1" evidence="1">
    <location>
        <begin position="24"/>
        <end position="83"/>
    </location>
</feature>
<dbReference type="EMBL" id="CM003530">
    <property type="protein sequence ID" value="RCV19100.1"/>
    <property type="molecule type" value="Genomic_DNA"/>
</dbReference>
<protein>
    <recommendedName>
        <fullName evidence="1">RNase H type-1 domain-containing protein</fullName>
    </recommendedName>
</protein>
<dbReference type="PANTHER" id="PTHR47723">
    <property type="entry name" value="OS05G0353850 PROTEIN"/>
    <property type="match status" value="1"/>
</dbReference>
<evidence type="ECO:0000259" key="1">
    <source>
        <dbReference type="Pfam" id="PF13456"/>
    </source>
</evidence>
<name>A0A368QPB3_SETIT</name>
<accession>A0A368QPB3</accession>
<evidence type="ECO:0000313" key="2">
    <source>
        <dbReference type="EMBL" id="RCV19100.1"/>
    </source>
</evidence>
<dbReference type="AlphaFoldDB" id="A0A368QPB3"/>
<reference evidence="2" key="2">
    <citation type="submission" date="2015-07" db="EMBL/GenBank/DDBJ databases">
        <authorList>
            <person name="Noorani M."/>
        </authorList>
    </citation>
    <scope>NUCLEOTIDE SEQUENCE</scope>
    <source>
        <strain evidence="2">Yugu1</strain>
    </source>
</reference>